<proteinExistence type="predicted"/>
<feature type="transmembrane region" description="Helical" evidence="1">
    <location>
        <begin position="221"/>
        <end position="245"/>
    </location>
</feature>
<keyword evidence="1" id="KW-0472">Membrane</keyword>
<dbReference type="Proteomes" id="UP001317259">
    <property type="component" value="Unassembled WGS sequence"/>
</dbReference>
<comment type="caution">
    <text evidence="2">The sequence shown here is derived from an EMBL/GenBank/DDBJ whole genome shotgun (WGS) entry which is preliminary data.</text>
</comment>
<dbReference type="EMBL" id="JAKRKC020000002">
    <property type="protein sequence ID" value="MCK2218965.1"/>
    <property type="molecule type" value="Genomic_DNA"/>
</dbReference>
<evidence type="ECO:0000256" key="1">
    <source>
        <dbReference type="SAM" id="Phobius"/>
    </source>
</evidence>
<keyword evidence="1" id="KW-0812">Transmembrane</keyword>
<evidence type="ECO:0000313" key="2">
    <source>
        <dbReference type="EMBL" id="MCK2218965.1"/>
    </source>
</evidence>
<feature type="transmembrane region" description="Helical" evidence="1">
    <location>
        <begin position="145"/>
        <end position="171"/>
    </location>
</feature>
<feature type="transmembrane region" description="Helical" evidence="1">
    <location>
        <begin position="17"/>
        <end position="38"/>
    </location>
</feature>
<dbReference type="RefSeq" id="WP_242381219.1">
    <property type="nucleotide sequence ID" value="NZ_JAKRKC020000002.1"/>
</dbReference>
<accession>A0ABT0G305</accession>
<keyword evidence="3" id="KW-1185">Reference proteome</keyword>
<feature type="transmembrane region" description="Helical" evidence="1">
    <location>
        <begin position="108"/>
        <end position="133"/>
    </location>
</feature>
<name>A0ABT0G305_9ACTN</name>
<sequence length="250" mass="25257">MTLWRLEWLRLIRTRRLVAVLGAYVFFGLTGPLTARYLSEILGRLGTGGVRVEFPPPTPADGVAQFTANASQIGLLVVVLVAAAALAFDARREMAVFLRTRVRGAAPILLPAYLVTTGAAAAGLVLGALAAWYETAVLIGPLPAGPMLAGMACGALFLAFAVALTALAAALTRGVLATAGATLAVLLAVAAVDGLTGAPWLPTRLAGAMEELVRGGPGAGLGLLPCAGLTAALAAGALTGAVLLATRREI</sequence>
<evidence type="ECO:0008006" key="4">
    <source>
        <dbReference type="Google" id="ProtNLM"/>
    </source>
</evidence>
<evidence type="ECO:0000313" key="3">
    <source>
        <dbReference type="Proteomes" id="UP001317259"/>
    </source>
</evidence>
<reference evidence="2 3" key="1">
    <citation type="submission" date="2022-04" db="EMBL/GenBank/DDBJ databases">
        <title>Genome draft of Actinomadura sp. ATCC 31491.</title>
        <authorList>
            <person name="Shi X."/>
            <person name="Du Y."/>
        </authorList>
    </citation>
    <scope>NUCLEOTIDE SEQUENCE [LARGE SCALE GENOMIC DNA]</scope>
    <source>
        <strain evidence="2 3">ATCC 31491</strain>
    </source>
</reference>
<protein>
    <recommendedName>
        <fullName evidence="4">ABC transporter permease</fullName>
    </recommendedName>
</protein>
<feature type="transmembrane region" description="Helical" evidence="1">
    <location>
        <begin position="183"/>
        <end position="201"/>
    </location>
</feature>
<gene>
    <name evidence="2" type="ORF">MF672_034990</name>
</gene>
<keyword evidence="1" id="KW-1133">Transmembrane helix</keyword>
<organism evidence="2 3">
    <name type="scientific">Actinomadura luzonensis</name>
    <dbReference type="NCBI Taxonomy" id="2805427"/>
    <lineage>
        <taxon>Bacteria</taxon>
        <taxon>Bacillati</taxon>
        <taxon>Actinomycetota</taxon>
        <taxon>Actinomycetes</taxon>
        <taxon>Streptosporangiales</taxon>
        <taxon>Thermomonosporaceae</taxon>
        <taxon>Actinomadura</taxon>
    </lineage>
</organism>
<feature type="transmembrane region" description="Helical" evidence="1">
    <location>
        <begin position="66"/>
        <end position="88"/>
    </location>
</feature>